<accession>A0ABU4WFG7</accession>
<evidence type="ECO:0000256" key="5">
    <source>
        <dbReference type="ARBA" id="ARBA00022603"/>
    </source>
</evidence>
<keyword evidence="6 10" id="KW-0808">Transferase</keyword>
<evidence type="ECO:0000256" key="9">
    <source>
        <dbReference type="ARBA" id="ARBA00047944"/>
    </source>
</evidence>
<feature type="domain" description="Ribosomal RNA small subunit methyltransferase E methyltransferase" evidence="11">
    <location>
        <begin position="79"/>
        <end position="246"/>
    </location>
</feature>
<comment type="subcellular location">
    <subcellularLocation>
        <location evidence="1 10">Cytoplasm</location>
    </subcellularLocation>
</comment>
<evidence type="ECO:0000259" key="11">
    <source>
        <dbReference type="Pfam" id="PF04452"/>
    </source>
</evidence>
<dbReference type="InterPro" id="IPR046887">
    <property type="entry name" value="RsmE_PUA-like"/>
</dbReference>
<evidence type="ECO:0000256" key="4">
    <source>
        <dbReference type="ARBA" id="ARBA00022552"/>
    </source>
</evidence>
<evidence type="ECO:0000256" key="8">
    <source>
        <dbReference type="ARBA" id="ARBA00025699"/>
    </source>
</evidence>
<dbReference type="PIRSF" id="PIRSF015601">
    <property type="entry name" value="MTase_slr0722"/>
    <property type="match status" value="1"/>
</dbReference>
<evidence type="ECO:0000256" key="10">
    <source>
        <dbReference type="PIRNR" id="PIRNR015601"/>
    </source>
</evidence>
<dbReference type="EMBL" id="JALBUT010000003">
    <property type="protein sequence ID" value="MDX8415311.1"/>
    <property type="molecule type" value="Genomic_DNA"/>
</dbReference>
<dbReference type="InterPro" id="IPR015947">
    <property type="entry name" value="PUA-like_sf"/>
</dbReference>
<evidence type="ECO:0000256" key="1">
    <source>
        <dbReference type="ARBA" id="ARBA00004496"/>
    </source>
</evidence>
<comment type="function">
    <text evidence="8 10">Specifically methylates the N3 position of the uracil ring of uridine 1498 (m3U1498) in 16S rRNA. Acts on the fully assembled 30S ribosomal subunit.</text>
</comment>
<keyword evidence="14" id="KW-1185">Reference proteome</keyword>
<keyword evidence="7 10" id="KW-0949">S-adenosyl-L-methionine</keyword>
<dbReference type="Pfam" id="PF04452">
    <property type="entry name" value="Methyltrans_RNA"/>
    <property type="match status" value="1"/>
</dbReference>
<evidence type="ECO:0000256" key="6">
    <source>
        <dbReference type="ARBA" id="ARBA00022679"/>
    </source>
</evidence>
<dbReference type="SUPFAM" id="SSF75217">
    <property type="entry name" value="alpha/beta knot"/>
    <property type="match status" value="1"/>
</dbReference>
<evidence type="ECO:0000256" key="2">
    <source>
        <dbReference type="ARBA" id="ARBA00005528"/>
    </source>
</evidence>
<feature type="domain" description="Ribosomal RNA small subunit methyltransferase E PUA-like" evidence="12">
    <location>
        <begin position="23"/>
        <end position="69"/>
    </location>
</feature>
<dbReference type="NCBIfam" id="TIGR00046">
    <property type="entry name" value="RsmE family RNA methyltransferase"/>
    <property type="match status" value="1"/>
</dbReference>
<dbReference type="EC" id="2.1.1.193" evidence="10"/>
<keyword evidence="4 10" id="KW-0698">rRNA processing</keyword>
<gene>
    <name evidence="13" type="ORF">MOX91_03840</name>
</gene>
<keyword evidence="3 10" id="KW-0963">Cytoplasm</keyword>
<sequence>MSGFRAYFENLKDAKLGGVLFLSSDESRHLCGALRAQKSDKVDVFDLSGTVLECEISVSSPKKAELKILSRRDLKDGRPQIILAQCMPKGKTFDDIIKSAIQLGATAIIPVVSERTIVRFSDGKDRLSKLEKWRAQIVEAVKQSANMLALKIFEPVDFGDFIKRADFFVPRECARIVASLDAENPKPVLSILDEKNPSGVCVLIGPEGDLSKEEYKAAYLAGFAPATLGDSVMKSDVAASFSISVCSAFFQKKSQ</sequence>
<organism evidence="13 14">
    <name type="scientific">Intestinicryptomonas porci</name>
    <dbReference type="NCBI Taxonomy" id="2926320"/>
    <lineage>
        <taxon>Bacteria</taxon>
        <taxon>Pseudomonadati</taxon>
        <taxon>Verrucomicrobiota</taxon>
        <taxon>Opitutia</taxon>
        <taxon>Opitutales</taxon>
        <taxon>Intestinicryptomonaceae</taxon>
        <taxon>Intestinicryptomonas</taxon>
    </lineage>
</organism>
<dbReference type="PANTHER" id="PTHR30027:SF3">
    <property type="entry name" value="16S RRNA (URACIL(1498)-N(3))-METHYLTRANSFERASE"/>
    <property type="match status" value="1"/>
</dbReference>
<dbReference type="InterPro" id="IPR029026">
    <property type="entry name" value="tRNA_m1G_MTases_N"/>
</dbReference>
<dbReference type="InterPro" id="IPR006700">
    <property type="entry name" value="RsmE"/>
</dbReference>
<dbReference type="Proteomes" id="UP001275932">
    <property type="component" value="Unassembled WGS sequence"/>
</dbReference>
<comment type="caution">
    <text evidence="13">The sequence shown here is derived from an EMBL/GenBank/DDBJ whole genome shotgun (WGS) entry which is preliminary data.</text>
</comment>
<dbReference type="InterPro" id="IPR029028">
    <property type="entry name" value="Alpha/beta_knot_MTases"/>
</dbReference>
<evidence type="ECO:0000256" key="7">
    <source>
        <dbReference type="ARBA" id="ARBA00022691"/>
    </source>
</evidence>
<dbReference type="SUPFAM" id="SSF88697">
    <property type="entry name" value="PUA domain-like"/>
    <property type="match status" value="1"/>
</dbReference>
<proteinExistence type="inferred from homology"/>
<comment type="similarity">
    <text evidence="2 10">Belongs to the RNA methyltransferase RsmE family.</text>
</comment>
<evidence type="ECO:0000259" key="12">
    <source>
        <dbReference type="Pfam" id="PF20260"/>
    </source>
</evidence>
<dbReference type="RefSeq" id="WP_370396759.1">
    <property type="nucleotide sequence ID" value="NZ_JALBUT010000003.1"/>
</dbReference>
<evidence type="ECO:0000256" key="3">
    <source>
        <dbReference type="ARBA" id="ARBA00022490"/>
    </source>
</evidence>
<evidence type="ECO:0000313" key="13">
    <source>
        <dbReference type="EMBL" id="MDX8415311.1"/>
    </source>
</evidence>
<dbReference type="Pfam" id="PF20260">
    <property type="entry name" value="PUA_4"/>
    <property type="match status" value="1"/>
</dbReference>
<dbReference type="InterPro" id="IPR046886">
    <property type="entry name" value="RsmE_MTase_dom"/>
</dbReference>
<keyword evidence="5 10" id="KW-0489">Methyltransferase</keyword>
<dbReference type="Gene3D" id="3.40.1280.10">
    <property type="match status" value="1"/>
</dbReference>
<evidence type="ECO:0000313" key="14">
    <source>
        <dbReference type="Proteomes" id="UP001275932"/>
    </source>
</evidence>
<comment type="catalytic activity">
    <reaction evidence="9 10">
        <text>uridine(1498) in 16S rRNA + S-adenosyl-L-methionine = N(3)-methyluridine(1498) in 16S rRNA + S-adenosyl-L-homocysteine + H(+)</text>
        <dbReference type="Rhea" id="RHEA:42920"/>
        <dbReference type="Rhea" id="RHEA-COMP:10283"/>
        <dbReference type="Rhea" id="RHEA-COMP:10284"/>
        <dbReference type="ChEBI" id="CHEBI:15378"/>
        <dbReference type="ChEBI" id="CHEBI:57856"/>
        <dbReference type="ChEBI" id="CHEBI:59789"/>
        <dbReference type="ChEBI" id="CHEBI:65315"/>
        <dbReference type="ChEBI" id="CHEBI:74502"/>
        <dbReference type="EC" id="2.1.1.193"/>
    </reaction>
</comment>
<name>A0ABU4WFG7_9BACT</name>
<protein>
    <recommendedName>
        <fullName evidence="10">Ribosomal RNA small subunit methyltransferase E</fullName>
        <ecNumber evidence="10">2.1.1.193</ecNumber>
    </recommendedName>
</protein>
<dbReference type="PANTHER" id="PTHR30027">
    <property type="entry name" value="RIBOSOMAL RNA SMALL SUBUNIT METHYLTRANSFERASE E"/>
    <property type="match status" value="1"/>
</dbReference>
<reference evidence="13 14" key="1">
    <citation type="submission" date="2022-03" db="EMBL/GenBank/DDBJ databases">
        <title>Novel taxa within the pig intestine.</title>
        <authorList>
            <person name="Wylensek D."/>
            <person name="Bishof K."/>
            <person name="Afrizal A."/>
            <person name="Clavel T."/>
        </authorList>
    </citation>
    <scope>NUCLEOTIDE SEQUENCE [LARGE SCALE GENOMIC DNA]</scope>
    <source>
        <strain evidence="13 14">CLA-KB-P66</strain>
    </source>
</reference>